<sequence length="67" mass="7980">NEPNSQSKFPIFRFPSSFSSPVGMVFHPRSHFLYAYGNQEWEDTVQLEVLLREFSHYTMITWDSYIS</sequence>
<dbReference type="EMBL" id="NDHI03003399">
    <property type="protein sequence ID" value="PNJ64845.1"/>
    <property type="molecule type" value="Genomic_DNA"/>
</dbReference>
<name>A0A2J8W4Z0_PONAB</name>
<dbReference type="PANTHER" id="PTHR14705:SF0">
    <property type="entry name" value="CATION CHANNEL SPERM-ASSOCIATED AUXILIARY SUBUNIT BETA"/>
    <property type="match status" value="1"/>
</dbReference>
<organism evidence="2">
    <name type="scientific">Pongo abelii</name>
    <name type="common">Sumatran orangutan</name>
    <name type="synonym">Pongo pygmaeus abelii</name>
    <dbReference type="NCBI Taxonomy" id="9601"/>
    <lineage>
        <taxon>Eukaryota</taxon>
        <taxon>Metazoa</taxon>
        <taxon>Chordata</taxon>
        <taxon>Craniata</taxon>
        <taxon>Vertebrata</taxon>
        <taxon>Euteleostomi</taxon>
        <taxon>Mammalia</taxon>
        <taxon>Eutheria</taxon>
        <taxon>Euarchontoglires</taxon>
        <taxon>Primates</taxon>
        <taxon>Haplorrhini</taxon>
        <taxon>Catarrhini</taxon>
        <taxon>Hominidae</taxon>
        <taxon>Pongo</taxon>
    </lineage>
</organism>
<dbReference type="InterPro" id="IPR048788">
    <property type="entry name" value="CATSPERB_2nd"/>
</dbReference>
<dbReference type="AlphaFoldDB" id="A0A2J8W4Z0"/>
<feature type="domain" description="Cation channel sperm-associated auxiliary subunit beta 2nd" evidence="1">
    <location>
        <begin position="1"/>
        <end position="42"/>
    </location>
</feature>
<proteinExistence type="predicted"/>
<protein>
    <submittedName>
        <fullName evidence="2">CATSPERB isoform 6</fullName>
    </submittedName>
</protein>
<gene>
    <name evidence="2" type="ORF">CR201_G0012909</name>
</gene>
<dbReference type="InterPro" id="IPR028748">
    <property type="entry name" value="CATSPERB"/>
</dbReference>
<evidence type="ECO:0000313" key="2">
    <source>
        <dbReference type="EMBL" id="PNJ64845.1"/>
    </source>
</evidence>
<dbReference type="GO" id="GO:0005929">
    <property type="term" value="C:cilium"/>
    <property type="evidence" value="ECO:0007669"/>
    <property type="project" value="TreeGrafter"/>
</dbReference>
<dbReference type="PANTHER" id="PTHR14705">
    <property type="entry name" value="CATION CHANNEL SPERM-ASSOCIATED PROTEIN SUBUNIT BETA"/>
    <property type="match status" value="1"/>
</dbReference>
<accession>A0A2J8W4Z0</accession>
<dbReference type="Pfam" id="PF21548">
    <property type="entry name" value="CATSPERB_2nd"/>
    <property type="match status" value="1"/>
</dbReference>
<comment type="caution">
    <text evidence="2">The sequence shown here is derived from an EMBL/GenBank/DDBJ whole genome shotgun (WGS) entry which is preliminary data.</text>
</comment>
<feature type="non-terminal residue" evidence="2">
    <location>
        <position position="1"/>
    </location>
</feature>
<evidence type="ECO:0000259" key="1">
    <source>
        <dbReference type="Pfam" id="PF21548"/>
    </source>
</evidence>
<reference evidence="2" key="1">
    <citation type="submission" date="2017-12" db="EMBL/GenBank/DDBJ databases">
        <title>High-resolution comparative analysis of great ape genomes.</title>
        <authorList>
            <person name="Pollen A."/>
            <person name="Hastie A."/>
            <person name="Hormozdiari F."/>
            <person name="Dougherty M."/>
            <person name="Liu R."/>
            <person name="Chaisson M."/>
            <person name="Hoppe E."/>
            <person name="Hill C."/>
            <person name="Pang A."/>
            <person name="Hillier L."/>
            <person name="Baker C."/>
            <person name="Armstrong J."/>
            <person name="Shendure J."/>
            <person name="Paten B."/>
            <person name="Wilson R."/>
            <person name="Chao H."/>
            <person name="Schneider V."/>
            <person name="Ventura M."/>
            <person name="Kronenberg Z."/>
            <person name="Murali S."/>
            <person name="Gordon D."/>
            <person name="Cantsilieris S."/>
            <person name="Munson K."/>
            <person name="Nelson B."/>
            <person name="Raja A."/>
            <person name="Underwood J."/>
            <person name="Diekhans M."/>
            <person name="Fiddes I."/>
            <person name="Haussler D."/>
            <person name="Eichler E."/>
        </authorList>
    </citation>
    <scope>NUCLEOTIDE SEQUENCE [LARGE SCALE GENOMIC DNA]</scope>
    <source>
        <strain evidence="2">Susie</strain>
    </source>
</reference>
<dbReference type="GO" id="GO:0036128">
    <property type="term" value="C:CatSper complex"/>
    <property type="evidence" value="ECO:0007669"/>
    <property type="project" value="InterPro"/>
</dbReference>